<comment type="cofactor">
    <cofactor evidence="1">
        <name>pyridoxal 5'-phosphate</name>
        <dbReference type="ChEBI" id="CHEBI:597326"/>
    </cofactor>
</comment>
<dbReference type="SUPFAM" id="SSF53686">
    <property type="entry name" value="Tryptophan synthase beta subunit-like PLP-dependent enzymes"/>
    <property type="match status" value="1"/>
</dbReference>
<evidence type="ECO:0000256" key="2">
    <source>
        <dbReference type="ARBA" id="ARBA00022898"/>
    </source>
</evidence>
<evidence type="ECO:0000256" key="1">
    <source>
        <dbReference type="ARBA" id="ARBA00001933"/>
    </source>
</evidence>
<dbReference type="Gene3D" id="3.40.50.1100">
    <property type="match status" value="2"/>
</dbReference>
<comment type="caution">
    <text evidence="5">The sequence shown here is derived from an EMBL/GenBank/DDBJ whole genome shotgun (WGS) entry which is preliminary data.</text>
</comment>
<keyword evidence="6" id="KW-1185">Reference proteome</keyword>
<evidence type="ECO:0000313" key="5">
    <source>
        <dbReference type="EMBL" id="GAA2001131.1"/>
    </source>
</evidence>
<dbReference type="InterPro" id="IPR036052">
    <property type="entry name" value="TrpB-like_PALP_sf"/>
</dbReference>
<evidence type="ECO:0000259" key="4">
    <source>
        <dbReference type="Pfam" id="PF00291"/>
    </source>
</evidence>
<accession>A0ABN2T7V2</accession>
<dbReference type="Proteomes" id="UP001500755">
    <property type="component" value="Unassembled WGS sequence"/>
</dbReference>
<dbReference type="InterPro" id="IPR001926">
    <property type="entry name" value="TrpB-like_PALP"/>
</dbReference>
<gene>
    <name evidence="5" type="ORF">GCM10009755_06810</name>
</gene>
<evidence type="ECO:0000256" key="3">
    <source>
        <dbReference type="SAM" id="MobiDB-lite"/>
    </source>
</evidence>
<protein>
    <submittedName>
        <fullName evidence="5">Diaminopropionate ammonia-lyase</fullName>
    </submittedName>
</protein>
<dbReference type="Pfam" id="PF00291">
    <property type="entry name" value="PALP"/>
    <property type="match status" value="1"/>
</dbReference>
<feature type="region of interest" description="Disordered" evidence="3">
    <location>
        <begin position="1"/>
        <end position="50"/>
    </location>
</feature>
<organism evidence="5 6">
    <name type="scientific">Brevibacterium samyangense</name>
    <dbReference type="NCBI Taxonomy" id="366888"/>
    <lineage>
        <taxon>Bacteria</taxon>
        <taxon>Bacillati</taxon>
        <taxon>Actinomycetota</taxon>
        <taxon>Actinomycetes</taxon>
        <taxon>Micrococcales</taxon>
        <taxon>Brevibacteriaceae</taxon>
        <taxon>Brevibacterium</taxon>
    </lineage>
</organism>
<dbReference type="EMBL" id="BAAANO010000005">
    <property type="protein sequence ID" value="GAA2001131.1"/>
    <property type="molecule type" value="Genomic_DNA"/>
</dbReference>
<proteinExistence type="predicted"/>
<reference evidence="5 6" key="1">
    <citation type="journal article" date="2019" name="Int. J. Syst. Evol. Microbiol.">
        <title>The Global Catalogue of Microorganisms (GCM) 10K type strain sequencing project: providing services to taxonomists for standard genome sequencing and annotation.</title>
        <authorList>
            <consortium name="The Broad Institute Genomics Platform"/>
            <consortium name="The Broad Institute Genome Sequencing Center for Infectious Disease"/>
            <person name="Wu L."/>
            <person name="Ma J."/>
        </authorList>
    </citation>
    <scope>NUCLEOTIDE SEQUENCE [LARGE SCALE GENOMIC DNA]</scope>
    <source>
        <strain evidence="5 6">JCM 14546</strain>
    </source>
</reference>
<feature type="domain" description="Tryptophan synthase beta chain-like PALP" evidence="4">
    <location>
        <begin position="60"/>
        <end position="390"/>
    </location>
</feature>
<dbReference type="PANTHER" id="PTHR42937:SF1">
    <property type="entry name" value="DIAMINOPROPIONATE AMMONIA-LYASE"/>
    <property type="match status" value="1"/>
</dbReference>
<sequence>MSGMNTMSGAGISPGTARPWAVNDRDRTWRSAAPAGTAEPGPSGEPTDAPPALAFHRTMPGYARSALTPVPALVDAWGVRQVLVKDESNRMGLPAFKILGASWGAACALSAAAGVPPVSSLAELRALAEGLGASGREITLVTATDGNHGRALARMAKLLGVRARIVLAGGLPASVAEAIAGEGATVTDSESTYDDAVAQAAASCTGPDDLLVQDMSWDGYEDVPRAIVEGYSTLFAEIDEQRGEDGQDAKGDDATAERGRSLVVVPAGVGSLLQAGVQHFRSAQRSDLPVLLSAEPVGAACVVASVAAGEPVSASATEATTMAGLNCGTISAAAWPVIRAGLDAAIAVTDAESAAAQQILQDAGVPAGPCGSATAAAVTAALEVPGGREVLGLDADATVVLVSTDGV</sequence>
<dbReference type="PANTHER" id="PTHR42937">
    <property type="match status" value="1"/>
</dbReference>
<evidence type="ECO:0000313" key="6">
    <source>
        <dbReference type="Proteomes" id="UP001500755"/>
    </source>
</evidence>
<keyword evidence="2" id="KW-0663">Pyridoxal phosphate</keyword>
<name>A0ABN2T7V2_9MICO</name>